<gene>
    <name evidence="7" type="ORF">V5799_020779</name>
</gene>
<keyword evidence="2 5" id="KW-0863">Zinc-finger</keyword>
<proteinExistence type="predicted"/>
<dbReference type="SMART" id="SM00692">
    <property type="entry name" value="DM3"/>
    <property type="match status" value="1"/>
</dbReference>
<comment type="caution">
    <text evidence="7">The sequence shown here is derived from an EMBL/GenBank/DDBJ whole genome shotgun (WGS) entry which is preliminary data.</text>
</comment>
<dbReference type="PROSITE" id="PS50950">
    <property type="entry name" value="ZF_THAP"/>
    <property type="match status" value="1"/>
</dbReference>
<evidence type="ECO:0000256" key="3">
    <source>
        <dbReference type="ARBA" id="ARBA00022833"/>
    </source>
</evidence>
<keyword evidence="3" id="KW-0862">Zinc</keyword>
<dbReference type="SMART" id="SM00980">
    <property type="entry name" value="THAP"/>
    <property type="match status" value="1"/>
</dbReference>
<evidence type="ECO:0000256" key="2">
    <source>
        <dbReference type="ARBA" id="ARBA00022771"/>
    </source>
</evidence>
<dbReference type="AlphaFoldDB" id="A0AAQ4ETR9"/>
<dbReference type="InterPro" id="IPR021896">
    <property type="entry name" value="THAP9-like_HTH"/>
</dbReference>
<evidence type="ECO:0000313" key="8">
    <source>
        <dbReference type="Proteomes" id="UP001321473"/>
    </source>
</evidence>
<evidence type="ECO:0000256" key="1">
    <source>
        <dbReference type="ARBA" id="ARBA00022723"/>
    </source>
</evidence>
<dbReference type="InterPro" id="IPR052224">
    <property type="entry name" value="THAP_domain_protein"/>
</dbReference>
<dbReference type="Proteomes" id="UP001321473">
    <property type="component" value="Unassembled WGS sequence"/>
</dbReference>
<dbReference type="Gene3D" id="6.20.210.20">
    <property type="entry name" value="THAP domain"/>
    <property type="match status" value="1"/>
</dbReference>
<evidence type="ECO:0000256" key="5">
    <source>
        <dbReference type="PROSITE-ProRule" id="PRU00309"/>
    </source>
</evidence>
<dbReference type="SUPFAM" id="SSF57716">
    <property type="entry name" value="Glucocorticoid receptor-like (DNA-binding domain)"/>
    <property type="match status" value="1"/>
</dbReference>
<accession>A0AAQ4ETR9</accession>
<reference evidence="7 8" key="1">
    <citation type="journal article" date="2023" name="Arcadia Sci">
        <title>De novo assembly of a long-read Amblyomma americanum tick genome.</title>
        <authorList>
            <person name="Chou S."/>
            <person name="Poskanzer K.E."/>
            <person name="Rollins M."/>
            <person name="Thuy-Boun P.S."/>
        </authorList>
    </citation>
    <scope>NUCLEOTIDE SEQUENCE [LARGE SCALE GENOMIC DNA]</scope>
    <source>
        <strain evidence="7">F_SG_1</strain>
        <tissue evidence="7">Salivary glands</tissue>
    </source>
</reference>
<dbReference type="PANTHER" id="PTHR46927">
    <property type="entry name" value="AGAP005574-PA"/>
    <property type="match status" value="1"/>
</dbReference>
<dbReference type="GO" id="GO:0003677">
    <property type="term" value="F:DNA binding"/>
    <property type="evidence" value="ECO:0007669"/>
    <property type="project" value="UniProtKB-UniRule"/>
</dbReference>
<dbReference type="EMBL" id="JARKHS020011375">
    <property type="protein sequence ID" value="KAK8777883.1"/>
    <property type="molecule type" value="Genomic_DNA"/>
</dbReference>
<protein>
    <recommendedName>
        <fullName evidence="6">THAP-type domain-containing protein</fullName>
    </recommendedName>
</protein>
<name>A0AAQ4ETR9_AMBAM</name>
<dbReference type="Pfam" id="PF12017">
    <property type="entry name" value="Tnp_P_element"/>
    <property type="match status" value="1"/>
</dbReference>
<dbReference type="Pfam" id="PF21787">
    <property type="entry name" value="TNP-like_RNaseH_N"/>
    <property type="match status" value="1"/>
</dbReference>
<dbReference type="InterPro" id="IPR038441">
    <property type="entry name" value="THAP_Znf_sf"/>
</dbReference>
<keyword evidence="8" id="KW-1185">Reference proteome</keyword>
<dbReference type="InterPro" id="IPR048365">
    <property type="entry name" value="TNP-like_RNaseH_N"/>
</dbReference>
<dbReference type="GO" id="GO:0008270">
    <property type="term" value="F:zinc ion binding"/>
    <property type="evidence" value="ECO:0007669"/>
    <property type="project" value="UniProtKB-KW"/>
</dbReference>
<feature type="domain" description="THAP-type" evidence="6">
    <location>
        <begin position="1"/>
        <end position="95"/>
    </location>
</feature>
<dbReference type="Pfam" id="PF05485">
    <property type="entry name" value="THAP"/>
    <property type="match status" value="1"/>
</dbReference>
<sequence length="952" mass="108928">MPNKCCVPRCRGNYTAECKAHVFRFPQDDELRKKWIRAIPRQGFVCTQNSRVCEAHFRSEDILKETSYLDDASGRTITAPLPYPRLRQGAVPSKFPACPMYLSTENATRESPEAKRIRLEASAMQKALAESVETFREEEDADKISRIQDIIAHLRLKNSSFWHTIEGNERIILLHIVEDEAPWIKYSVTIKADLAVTFHFMKCLTTKLGSCLVVPATAKSKRELEGFLDSVQTWDSKLDSASERSEEETFTAILFLLDKLCDTETEDRGRAVRFIREQLKLLLVNKIRRRYSAEFMVFCCLLFTISPHAYKYMRSYGNVILPHPMTIRSICSSYGMNPLLEHDESAFLKYVATRISDLDHYQRTVTLMVDEIHIKPFFDYKGGGITGVAHNSAEAANSALVFMVQSLTCKFKEVAHIVPVRGADGDFLHRLLKRIICGLEKIGYKIICVVTDNNKVNGKAMENFRNSAPCLGSDHPAFLYPHPCSAERPLFFIIDTVHLLKCIRNNWIRQRNDQHCFSFPEFDEGMLQERRMLSASFDTLRDVYNIELGQLLRHAYTLSRKGLFPSDIEKQNVKLALQVFNDTLPPALRVISEKHTLNHIEGTASFIEIIVKWWKIVNVKTPFKGTRLRDPFQGPVFSMDDAKIVFLSNLLNWLDEWKEKTEHYNSGKLTKETHGALHQTTYGLIELSRYCLDELKLSYVLLGKIQTDGLEDRFGKYRQLAGAQYHVSIRQVYECENKLRLQNTLPLVATRSRDCTDEDQQWDGLLKENERSRPSCNVVVSEQTLTKIKDLIPVLVYVAGYAVYATLKKLKCESCRAALTVDKVLTVGVEEKHYQLIREMDRGGLVHPAMFVVNAVAHNYAVVEQLSKNSDFLSMPCQRKVVTDLTVELLTSEDSQEFDTCDSGHTSELVLKHVLWCSTNILLKNFCCRLNDKIADASTKSKERKLKTLSSK</sequence>
<evidence type="ECO:0000313" key="7">
    <source>
        <dbReference type="EMBL" id="KAK8777883.1"/>
    </source>
</evidence>
<keyword evidence="1" id="KW-0479">Metal-binding</keyword>
<evidence type="ECO:0000256" key="4">
    <source>
        <dbReference type="ARBA" id="ARBA00023125"/>
    </source>
</evidence>
<dbReference type="PANTHER" id="PTHR46927:SF3">
    <property type="entry name" value="THAP-TYPE DOMAIN-CONTAINING PROTEIN"/>
    <property type="match status" value="1"/>
</dbReference>
<evidence type="ECO:0000259" key="6">
    <source>
        <dbReference type="PROSITE" id="PS50950"/>
    </source>
</evidence>
<keyword evidence="4 5" id="KW-0238">DNA-binding</keyword>
<organism evidence="7 8">
    <name type="scientific">Amblyomma americanum</name>
    <name type="common">Lone star tick</name>
    <dbReference type="NCBI Taxonomy" id="6943"/>
    <lineage>
        <taxon>Eukaryota</taxon>
        <taxon>Metazoa</taxon>
        <taxon>Ecdysozoa</taxon>
        <taxon>Arthropoda</taxon>
        <taxon>Chelicerata</taxon>
        <taxon>Arachnida</taxon>
        <taxon>Acari</taxon>
        <taxon>Parasitiformes</taxon>
        <taxon>Ixodida</taxon>
        <taxon>Ixodoidea</taxon>
        <taxon>Ixodidae</taxon>
        <taxon>Amblyomminae</taxon>
        <taxon>Amblyomma</taxon>
    </lineage>
</organism>
<dbReference type="InterPro" id="IPR006612">
    <property type="entry name" value="THAP_Znf"/>
</dbReference>